<dbReference type="AlphaFoldDB" id="A0A093UZZ3"/>
<feature type="signal peptide" evidence="1">
    <location>
        <begin position="1"/>
        <end position="17"/>
    </location>
</feature>
<comment type="caution">
    <text evidence="2">The sequence shown here is derived from an EMBL/GenBank/DDBJ whole genome shotgun (WGS) entry which is preliminary data.</text>
</comment>
<gene>
    <name evidence="2" type="ORF">GQ26_0231120</name>
</gene>
<accession>A0A093UZZ3</accession>
<organism evidence="2">
    <name type="scientific">Talaromyces marneffei PM1</name>
    <dbReference type="NCBI Taxonomy" id="1077442"/>
    <lineage>
        <taxon>Eukaryota</taxon>
        <taxon>Fungi</taxon>
        <taxon>Dikarya</taxon>
        <taxon>Ascomycota</taxon>
        <taxon>Pezizomycotina</taxon>
        <taxon>Eurotiomycetes</taxon>
        <taxon>Eurotiomycetidae</taxon>
        <taxon>Eurotiales</taxon>
        <taxon>Trichocomaceae</taxon>
        <taxon>Talaromyces</taxon>
        <taxon>Talaromyces sect. Talaromyces</taxon>
    </lineage>
</organism>
<name>A0A093UZZ3_TALMA</name>
<evidence type="ECO:0000256" key="1">
    <source>
        <dbReference type="SAM" id="SignalP"/>
    </source>
</evidence>
<dbReference type="HOGENOM" id="CLU_098382_0_0_1"/>
<protein>
    <submittedName>
        <fullName evidence="2">D-aminoacyl-tRNA deacylase</fullName>
    </submittedName>
</protein>
<sequence>MLLQLVRFTLVPSLTLASQELAQLLWHKNFTIANKPAAVGLDRIIQDPATTMLRQSVNLFHLPRLDPSQSSTNLVMGFVGGQWTYCLNANQPEGVALSDGNPLLLNQDNRRLALYFLGWESIELHQDACLTPLFAEEIDKLQPWFYNGSGAWYNSFRRYDRQ</sequence>
<keyword evidence="1" id="KW-0732">Signal</keyword>
<reference evidence="2" key="2">
    <citation type="journal article" date="2014" name="PLoS Genet.">
        <title>Signature gene expression reveals novel clues to the molecular mechanisms of dimorphic transition in Penicillium marneffei.</title>
        <authorList>
            <person name="Yang E."/>
            <person name="Wang G."/>
            <person name="Cai J."/>
            <person name="Woo P.C."/>
            <person name="Lau S.K."/>
            <person name="Yuen K.-Y."/>
            <person name="Chow W.-N."/>
            <person name="Lin X."/>
        </authorList>
    </citation>
    <scope>NUCLEOTIDE SEQUENCE</scope>
    <source>
        <strain evidence="2">PM1</strain>
    </source>
</reference>
<evidence type="ECO:0000313" key="2">
    <source>
        <dbReference type="EMBL" id="KFX45475.1"/>
    </source>
</evidence>
<proteinExistence type="predicted"/>
<dbReference type="EMBL" id="JPOX01000023">
    <property type="protein sequence ID" value="KFX45475.1"/>
    <property type="molecule type" value="Genomic_DNA"/>
</dbReference>
<feature type="chain" id="PRO_5001892163" evidence="1">
    <location>
        <begin position="18"/>
        <end position="162"/>
    </location>
</feature>
<reference key="1">
    <citation type="journal article" date="2014" name="PLoS Genet.">
        <title>Signature Gene Expression Reveals Novel Clues to the Molecular Mechanisms of Dimorphic Transition in Penicillium marneffei.</title>
        <authorList>
            <person name="Yang E."/>
            <person name="Wang G."/>
            <person name="Cai J."/>
            <person name="Woo P.C."/>
            <person name="Lau S.K."/>
            <person name="Yuen K.-Y."/>
            <person name="Chow W.-N."/>
            <person name="Lin X."/>
        </authorList>
    </citation>
    <scope>NUCLEOTIDE SEQUENCE [LARGE SCALE GENOMIC DNA]</scope>
    <source>
        <strain>PM1</strain>
    </source>
</reference>